<evidence type="ECO:0000313" key="3">
    <source>
        <dbReference type="Proteomes" id="UP000267029"/>
    </source>
</evidence>
<feature type="region of interest" description="Disordered" evidence="1">
    <location>
        <begin position="1"/>
        <end position="48"/>
    </location>
</feature>
<name>A0A0R3UHR5_MESCO</name>
<dbReference type="AlphaFoldDB" id="A0A0R3UHR5"/>
<evidence type="ECO:0000313" key="2">
    <source>
        <dbReference type="EMBL" id="VDD80900.1"/>
    </source>
</evidence>
<feature type="compositionally biased region" description="Polar residues" evidence="1">
    <location>
        <begin position="281"/>
        <end position="290"/>
    </location>
</feature>
<gene>
    <name evidence="2" type="ORF">MCOS_LOCUS6903</name>
</gene>
<feature type="region of interest" description="Disordered" evidence="1">
    <location>
        <begin position="281"/>
        <end position="300"/>
    </location>
</feature>
<reference evidence="4" key="2">
    <citation type="submission" date="2019-11" db="UniProtKB">
        <authorList>
            <consortium name="WormBaseParasite"/>
        </authorList>
    </citation>
    <scope>IDENTIFICATION</scope>
</reference>
<dbReference type="OrthoDB" id="6249911at2759"/>
<feature type="compositionally biased region" description="Basic and acidic residues" evidence="1">
    <location>
        <begin position="291"/>
        <end position="300"/>
    </location>
</feature>
<protein>
    <submittedName>
        <fullName evidence="4">DDE Tnp4 domain-containing protein</fullName>
    </submittedName>
</protein>
<dbReference type="Proteomes" id="UP000267029">
    <property type="component" value="Unassembled WGS sequence"/>
</dbReference>
<keyword evidence="3" id="KW-1185">Reference proteome</keyword>
<feature type="compositionally biased region" description="Polar residues" evidence="1">
    <location>
        <begin position="1"/>
        <end position="11"/>
    </location>
</feature>
<dbReference type="EMBL" id="UXSR01005306">
    <property type="protein sequence ID" value="VDD80900.1"/>
    <property type="molecule type" value="Genomic_DNA"/>
</dbReference>
<feature type="compositionally biased region" description="Polar residues" evidence="1">
    <location>
        <begin position="35"/>
        <end position="46"/>
    </location>
</feature>
<organism evidence="2 3">
    <name type="scientific">Mesocestoides corti</name>
    <name type="common">Flatworm</name>
    <dbReference type="NCBI Taxonomy" id="53468"/>
    <lineage>
        <taxon>Eukaryota</taxon>
        <taxon>Metazoa</taxon>
        <taxon>Spiralia</taxon>
        <taxon>Lophotrochozoa</taxon>
        <taxon>Platyhelminthes</taxon>
        <taxon>Cestoda</taxon>
        <taxon>Eucestoda</taxon>
        <taxon>Cyclophyllidea</taxon>
        <taxon>Mesocestoididae</taxon>
        <taxon>Mesocestoides</taxon>
    </lineage>
</organism>
<reference evidence="2 3" key="1">
    <citation type="submission" date="2018-10" db="EMBL/GenBank/DDBJ databases">
        <authorList>
            <consortium name="Pathogen Informatics"/>
        </authorList>
    </citation>
    <scope>NUCLEOTIDE SEQUENCE [LARGE SCALE GENOMIC DNA]</scope>
</reference>
<evidence type="ECO:0000313" key="4">
    <source>
        <dbReference type="WBParaSite" id="MCU_002782-RA"/>
    </source>
</evidence>
<proteinExistence type="predicted"/>
<sequence length="956" mass="109002">MLEVGPQNTHEGLNKIETPTEKNGAPVPKPRTKPPQRQSLTESENASPRVVMRCLHAPSAYEELVKKLLESSGKQYSRTKRHMDEEWRMERDTYELFYENASVLRNEFLGGSTVKMSDNKGTSTPSTMRSMWNATKKSGKGISGMNMHHRIQWLSSLHISICCEWFGKEPIGIHRWTSGGNEVTLSWQRFFTNLTTINTETLTVESSIETKATPRSSADFFWISGSTHTSFFIPPGLAEIESIEAYFDIFHDPLVDLQNDAAAARFSDAVPHVIKFGQRISDTSDASSHTEGVDQQKEETHGIYIAPDNEYDNLSEYSSSDFDTDISVDEEGEFIVRTEEEKRQARLKAKTGNGEEQQEPRVSIGDEDTLNVSSITLEVGSQNRPTPAKRTRRLTVRRFGHLPRGLNTEGLSRQLINVRYAYDLIPYAKTLRRKYCSDILDQEHPLPVGTLLREVIKRVPQIYPPDGDSPDISTDSGIDESLVEATTEGVLKGCPVMVKTLLRKNGTVIPAHREIFPLIPNINLREDQPIIKASSNVILEKFLFDCNRNKLPRDAARYFLETILPVSSITPEDFDDKELREDDGTSMGLSALLQKLRKAQPEVIPYQSTLNNVSASRLARRQNPYFRQAILHNASRKSRGSKKDCHEWIRPPQVDQTRFAVKPSGIPVRCVFLPPPKNFHFSMITQMEELLDKNHPLLVSMMVRIWQSVRPSNAWVVETDKMTLDYALNRLTLDLLRYRHVAGHCIRFKALSVLHSSHRNRHLRNQMIASAAHPGNWLDQLLRAGLSTYSSCRFEAALCLLGLVTDEDLMGRIYMKGARPLISDIFVSLFLLADMFEDTSTAFFVVMTYMVCHNEHRVLLETILKCGPKAKSQLLIARWPYLVAFAYTYWSRRRLLSFTMRESLLVGILNEAWRNPVSRRAAREAMKGIRDFVESLSPFMTQWPNRQKRTPMVHMN</sequence>
<evidence type="ECO:0000256" key="1">
    <source>
        <dbReference type="SAM" id="MobiDB-lite"/>
    </source>
</evidence>
<dbReference type="WBParaSite" id="MCU_002782-RA">
    <property type="protein sequence ID" value="MCU_002782-RA"/>
    <property type="gene ID" value="MCU_002782"/>
</dbReference>
<accession>A0A0R3UHR5</accession>